<dbReference type="GO" id="GO:0032993">
    <property type="term" value="C:protein-DNA complex"/>
    <property type="evidence" value="ECO:0007669"/>
    <property type="project" value="TreeGrafter"/>
</dbReference>
<dbReference type="GO" id="GO:0008168">
    <property type="term" value="F:methyltransferase activity"/>
    <property type="evidence" value="ECO:0007669"/>
    <property type="project" value="UniProtKB-KW"/>
</dbReference>
<organism evidence="15 16">
    <name type="scientific">Prosthecobacter fusiformis</name>
    <dbReference type="NCBI Taxonomy" id="48464"/>
    <lineage>
        <taxon>Bacteria</taxon>
        <taxon>Pseudomonadati</taxon>
        <taxon>Verrucomicrobiota</taxon>
        <taxon>Verrucomicrobiia</taxon>
        <taxon>Verrucomicrobiales</taxon>
        <taxon>Verrucomicrobiaceae</taxon>
        <taxon>Prosthecobacter</taxon>
    </lineage>
</organism>
<dbReference type="PANTHER" id="PTHR43003:SF13">
    <property type="entry name" value="DNA-3-METHYLADENINE GLYCOSYLASE 2"/>
    <property type="match status" value="1"/>
</dbReference>
<evidence type="ECO:0000256" key="6">
    <source>
        <dbReference type="ARBA" id="ARBA00022723"/>
    </source>
</evidence>
<dbReference type="InterPro" id="IPR009057">
    <property type="entry name" value="Homeodomain-like_sf"/>
</dbReference>
<gene>
    <name evidence="15" type="ORF">EI77_00036</name>
</gene>
<evidence type="ECO:0000256" key="11">
    <source>
        <dbReference type="ARBA" id="ARBA00023159"/>
    </source>
</evidence>
<comment type="catalytic activity">
    <reaction evidence="1">
        <text>Hydrolysis of alkylated DNA, releasing 3-methyladenine, 3-methylguanine, 7-methylguanine and 7-methyladenine.</text>
        <dbReference type="EC" id="3.2.2.21"/>
    </reaction>
</comment>
<evidence type="ECO:0000256" key="3">
    <source>
        <dbReference type="ARBA" id="ARBA00012000"/>
    </source>
</evidence>
<dbReference type="InterPro" id="IPR003265">
    <property type="entry name" value="HhH-GPD_domain"/>
</dbReference>
<dbReference type="EC" id="3.2.2.21" evidence="3"/>
<dbReference type="EMBL" id="SOCA01000001">
    <property type="protein sequence ID" value="TDU80739.1"/>
    <property type="molecule type" value="Genomic_DNA"/>
</dbReference>
<dbReference type="GO" id="GO:0006285">
    <property type="term" value="P:base-excision repair, AP site formation"/>
    <property type="evidence" value="ECO:0007669"/>
    <property type="project" value="TreeGrafter"/>
</dbReference>
<dbReference type="Pfam" id="PF12833">
    <property type="entry name" value="HTH_18"/>
    <property type="match status" value="1"/>
</dbReference>
<dbReference type="Pfam" id="PF06029">
    <property type="entry name" value="AlkA_N"/>
    <property type="match status" value="1"/>
</dbReference>
<dbReference type="SMART" id="SM01009">
    <property type="entry name" value="AlkA_N"/>
    <property type="match status" value="1"/>
</dbReference>
<dbReference type="SUPFAM" id="SSF57884">
    <property type="entry name" value="Ada DNA repair protein, N-terminal domain (N-Ada 10)"/>
    <property type="match status" value="1"/>
</dbReference>
<evidence type="ECO:0000256" key="5">
    <source>
        <dbReference type="ARBA" id="ARBA00022679"/>
    </source>
</evidence>
<dbReference type="Pfam" id="PF02805">
    <property type="entry name" value="Ada_Zn_binding"/>
    <property type="match status" value="1"/>
</dbReference>
<comment type="cofactor">
    <cofactor evidence="2">
        <name>Zn(2+)</name>
        <dbReference type="ChEBI" id="CHEBI:29105"/>
    </cofactor>
</comment>
<dbReference type="GO" id="GO:0032131">
    <property type="term" value="F:alkylated DNA binding"/>
    <property type="evidence" value="ECO:0007669"/>
    <property type="project" value="TreeGrafter"/>
</dbReference>
<feature type="domain" description="HTH araC/xylS-type" evidence="14">
    <location>
        <begin position="83"/>
        <end position="181"/>
    </location>
</feature>
<evidence type="ECO:0000256" key="12">
    <source>
        <dbReference type="ARBA" id="ARBA00023163"/>
    </source>
</evidence>
<accession>A0A4R7SQ78</accession>
<evidence type="ECO:0000256" key="13">
    <source>
        <dbReference type="ARBA" id="ARBA00023204"/>
    </source>
</evidence>
<keyword evidence="7" id="KW-0227">DNA damage</keyword>
<dbReference type="GO" id="GO:0008725">
    <property type="term" value="F:DNA-3-methyladenine glycosylase activity"/>
    <property type="evidence" value="ECO:0007669"/>
    <property type="project" value="TreeGrafter"/>
</dbReference>
<dbReference type="GO" id="GO:0006307">
    <property type="term" value="P:DNA alkylation repair"/>
    <property type="evidence" value="ECO:0007669"/>
    <property type="project" value="TreeGrafter"/>
</dbReference>
<comment type="caution">
    <text evidence="15">The sequence shown here is derived from an EMBL/GenBank/DDBJ whole genome shotgun (WGS) entry which is preliminary data.</text>
</comment>
<dbReference type="InterPro" id="IPR051912">
    <property type="entry name" value="Alkylbase_DNA_Glycosylase/TA"/>
</dbReference>
<dbReference type="InterPro" id="IPR004026">
    <property type="entry name" value="Ada_DNA_repair_Zn-bd"/>
</dbReference>
<evidence type="ECO:0000256" key="1">
    <source>
        <dbReference type="ARBA" id="ARBA00000086"/>
    </source>
</evidence>
<keyword evidence="11" id="KW-0010">Activator</keyword>
<evidence type="ECO:0000256" key="7">
    <source>
        <dbReference type="ARBA" id="ARBA00022763"/>
    </source>
</evidence>
<dbReference type="PROSITE" id="PS01124">
    <property type="entry name" value="HTH_ARAC_FAMILY_2"/>
    <property type="match status" value="1"/>
</dbReference>
<evidence type="ECO:0000259" key="14">
    <source>
        <dbReference type="PROSITE" id="PS01124"/>
    </source>
</evidence>
<keyword evidence="12" id="KW-0804">Transcription</keyword>
<dbReference type="SUPFAM" id="SSF55945">
    <property type="entry name" value="TATA-box binding protein-like"/>
    <property type="match status" value="1"/>
</dbReference>
<evidence type="ECO:0000256" key="4">
    <source>
        <dbReference type="ARBA" id="ARBA00022603"/>
    </source>
</evidence>
<dbReference type="PANTHER" id="PTHR43003">
    <property type="entry name" value="DNA-3-METHYLADENINE GLYCOSYLASE"/>
    <property type="match status" value="1"/>
</dbReference>
<dbReference type="InterPro" id="IPR010316">
    <property type="entry name" value="AlkA_N"/>
</dbReference>
<dbReference type="GO" id="GO:0043565">
    <property type="term" value="F:sequence-specific DNA binding"/>
    <property type="evidence" value="ECO:0007669"/>
    <property type="project" value="InterPro"/>
</dbReference>
<dbReference type="FunFam" id="3.40.10.10:FF:000001">
    <property type="entry name" value="DNA-3-methyladenine glycosylase 2"/>
    <property type="match status" value="1"/>
</dbReference>
<dbReference type="InterPro" id="IPR023170">
    <property type="entry name" value="HhH_base_excis_C"/>
</dbReference>
<keyword evidence="6" id="KW-0479">Metal-binding</keyword>
<dbReference type="CDD" id="cd00056">
    <property type="entry name" value="ENDO3c"/>
    <property type="match status" value="1"/>
</dbReference>
<dbReference type="SUPFAM" id="SSF48150">
    <property type="entry name" value="DNA-glycosylase"/>
    <property type="match status" value="1"/>
</dbReference>
<dbReference type="RefSeq" id="WP_133792739.1">
    <property type="nucleotide sequence ID" value="NZ_SOCA01000001.1"/>
</dbReference>
<dbReference type="SMART" id="SM00478">
    <property type="entry name" value="ENDO3c"/>
    <property type="match status" value="1"/>
</dbReference>
<evidence type="ECO:0000313" key="16">
    <source>
        <dbReference type="Proteomes" id="UP000295662"/>
    </source>
</evidence>
<dbReference type="Gene3D" id="1.10.1670.10">
    <property type="entry name" value="Helix-hairpin-Helix base-excision DNA repair enzymes (C-terminal)"/>
    <property type="match status" value="1"/>
</dbReference>
<dbReference type="SUPFAM" id="SSF46689">
    <property type="entry name" value="Homeodomain-like"/>
    <property type="match status" value="1"/>
</dbReference>
<dbReference type="GO" id="GO:0043916">
    <property type="term" value="F:DNA-7-methylguanine glycosylase activity"/>
    <property type="evidence" value="ECO:0007669"/>
    <property type="project" value="TreeGrafter"/>
</dbReference>
<dbReference type="GO" id="GO:0032259">
    <property type="term" value="P:methylation"/>
    <property type="evidence" value="ECO:0007669"/>
    <property type="project" value="UniProtKB-KW"/>
</dbReference>
<dbReference type="AlphaFoldDB" id="A0A4R7SQ78"/>
<dbReference type="Pfam" id="PF00730">
    <property type="entry name" value="HhH-GPD"/>
    <property type="match status" value="1"/>
</dbReference>
<dbReference type="Gene3D" id="1.10.10.60">
    <property type="entry name" value="Homeodomain-like"/>
    <property type="match status" value="1"/>
</dbReference>
<evidence type="ECO:0000256" key="2">
    <source>
        <dbReference type="ARBA" id="ARBA00001947"/>
    </source>
</evidence>
<keyword evidence="8" id="KW-0862">Zinc</keyword>
<keyword evidence="13" id="KW-0234">DNA repair</keyword>
<dbReference type="InterPro" id="IPR018060">
    <property type="entry name" value="HTH_AraC"/>
</dbReference>
<keyword evidence="10" id="KW-0238">DNA-binding</keyword>
<proteinExistence type="predicted"/>
<evidence type="ECO:0000256" key="9">
    <source>
        <dbReference type="ARBA" id="ARBA00023015"/>
    </source>
</evidence>
<dbReference type="OrthoDB" id="9785929at2"/>
<evidence type="ECO:0000256" key="8">
    <source>
        <dbReference type="ARBA" id="ARBA00022833"/>
    </source>
</evidence>
<dbReference type="InterPro" id="IPR011257">
    <property type="entry name" value="DNA_glycosylase"/>
</dbReference>
<keyword evidence="5" id="KW-0808">Transferase</keyword>
<dbReference type="SMART" id="SM00342">
    <property type="entry name" value="HTH_ARAC"/>
    <property type="match status" value="1"/>
</dbReference>
<keyword evidence="4" id="KW-0489">Methyltransferase</keyword>
<evidence type="ECO:0000256" key="10">
    <source>
        <dbReference type="ARBA" id="ARBA00023125"/>
    </source>
</evidence>
<keyword evidence="16" id="KW-1185">Reference proteome</keyword>
<reference evidence="15 16" key="1">
    <citation type="submission" date="2019-03" db="EMBL/GenBank/DDBJ databases">
        <title>Genomic Encyclopedia of Archaeal and Bacterial Type Strains, Phase II (KMG-II): from individual species to whole genera.</title>
        <authorList>
            <person name="Goeker M."/>
        </authorList>
    </citation>
    <scope>NUCLEOTIDE SEQUENCE [LARGE SCALE GENOMIC DNA]</scope>
    <source>
        <strain evidence="15 16">ATCC 25309</strain>
    </source>
</reference>
<evidence type="ECO:0000313" key="15">
    <source>
        <dbReference type="EMBL" id="TDU80739.1"/>
    </source>
</evidence>
<dbReference type="GO" id="GO:0008270">
    <property type="term" value="F:zinc ion binding"/>
    <property type="evidence" value="ECO:0007669"/>
    <property type="project" value="InterPro"/>
</dbReference>
<name>A0A4R7SQ78_9BACT</name>
<dbReference type="GO" id="GO:0005737">
    <property type="term" value="C:cytoplasm"/>
    <property type="evidence" value="ECO:0007669"/>
    <property type="project" value="TreeGrafter"/>
</dbReference>
<protein>
    <recommendedName>
        <fullName evidence="3">DNA-3-methyladenine glycosylase II</fullName>
        <ecNumber evidence="3">3.2.2.21</ecNumber>
    </recommendedName>
</protein>
<dbReference type="Gene3D" id="3.40.10.10">
    <property type="entry name" value="DNA Methylphosphotriester Repair Domain"/>
    <property type="match status" value="1"/>
</dbReference>
<dbReference type="GO" id="GO:0003700">
    <property type="term" value="F:DNA-binding transcription factor activity"/>
    <property type="evidence" value="ECO:0007669"/>
    <property type="project" value="InterPro"/>
</dbReference>
<sequence>MKLTDANCYTALQARDARFDGVFFTGVKTTGIYCRPICPARTPAPSSCTFYPTASAAESAGFRPCLRCRPELAPGCQGSSLAEAVLRRLQERAVEGTRLEDLDQDLGLSSRQVRRLLEKEFGVTPLQVIQTQRLLLAKQLLQETSQPISEIALAAGFRSLRTFNALFKERYHLAPSACRRSTSKPKTGEGIRLRLAYRAPLAWEALMDYFRSRLVPGVEEIEGREYRRTVALGQASGWMRVWPHETEAVLIVEVSPSLTRHLGAVQSRVRRMFDLDARPDAILEVLGSDPLLAPVFHHFPGLRVGGAWDSFELAVRAVLGQQITVTAATTLSGRLAARTGTAIETPFKNLHRLAITAEALEKLSVDDLCNLGLVRARASALIHLAASALKGGLEFPPGLDHEAAVARLIELPGVGPWTAHYIAMRALRFPDAFPAADLGLRKAIGNGELIPTKQAELRSEPWRPWRAYAAAALWKSLSPLTP</sequence>
<dbReference type="Gene3D" id="3.30.310.20">
    <property type="entry name" value="DNA-3-methyladenine glycosylase AlkA, N-terminal domain"/>
    <property type="match status" value="1"/>
</dbReference>
<dbReference type="InterPro" id="IPR037046">
    <property type="entry name" value="AlkA_N_sf"/>
</dbReference>
<dbReference type="InterPro" id="IPR035451">
    <property type="entry name" value="Ada-like_dom_sf"/>
</dbReference>
<keyword evidence="9" id="KW-0805">Transcription regulation</keyword>
<dbReference type="Gene3D" id="1.10.340.30">
    <property type="entry name" value="Hypothetical protein, domain 2"/>
    <property type="match status" value="1"/>
</dbReference>
<dbReference type="Proteomes" id="UP000295662">
    <property type="component" value="Unassembled WGS sequence"/>
</dbReference>